<evidence type="ECO:0000256" key="1">
    <source>
        <dbReference type="SAM" id="MobiDB-lite"/>
    </source>
</evidence>
<proteinExistence type="predicted"/>
<feature type="region of interest" description="Disordered" evidence="1">
    <location>
        <begin position="281"/>
        <end position="306"/>
    </location>
</feature>
<evidence type="ECO:0000313" key="3">
    <source>
        <dbReference type="EMBL" id="GAT59220.1"/>
    </source>
</evidence>
<reference evidence="3" key="1">
    <citation type="submission" date="2014-09" db="EMBL/GenBank/DDBJ databases">
        <title>Genome sequence of the luminous mushroom Mycena chlorophos for searching fungal bioluminescence genes.</title>
        <authorList>
            <person name="Tanaka Y."/>
            <person name="Kasuga D."/>
            <person name="Oba Y."/>
            <person name="Hase S."/>
            <person name="Sato K."/>
            <person name="Oba Y."/>
            <person name="Sakakibara Y."/>
        </authorList>
    </citation>
    <scope>NUCLEOTIDE SEQUENCE</scope>
</reference>
<dbReference type="EMBL" id="DF849829">
    <property type="protein sequence ID" value="GAT59220.1"/>
    <property type="molecule type" value="Genomic_DNA"/>
</dbReference>
<evidence type="ECO:0008006" key="5">
    <source>
        <dbReference type="Google" id="ProtNLM"/>
    </source>
</evidence>
<gene>
    <name evidence="3" type="ORF">MCHLO_15541</name>
</gene>
<protein>
    <recommendedName>
        <fullName evidence="5">Transmembrane protein</fullName>
    </recommendedName>
</protein>
<keyword evidence="2" id="KW-0472">Membrane</keyword>
<keyword evidence="2" id="KW-0812">Transmembrane</keyword>
<feature type="compositionally biased region" description="Low complexity" evidence="1">
    <location>
        <begin position="295"/>
        <end position="306"/>
    </location>
</feature>
<evidence type="ECO:0000313" key="4">
    <source>
        <dbReference type="Proteomes" id="UP000815677"/>
    </source>
</evidence>
<feature type="transmembrane region" description="Helical" evidence="2">
    <location>
        <begin position="12"/>
        <end position="32"/>
    </location>
</feature>
<keyword evidence="4" id="KW-1185">Reference proteome</keyword>
<dbReference type="Proteomes" id="UP000815677">
    <property type="component" value="Unassembled WGS sequence"/>
</dbReference>
<accession>A0ABQ0M788</accession>
<name>A0ABQ0M788_MYCCL</name>
<evidence type="ECO:0000256" key="2">
    <source>
        <dbReference type="SAM" id="Phobius"/>
    </source>
</evidence>
<sequence>MPRRLINLRIRDGLMVVLEGIFVLGPAFVLWASDDGSNGESAGGAAGLVPEASSHSATEKDVSTPSPTIHYAPYMSSGTQAAVLTHDERDRSVSVSKKSAGVWLPFLEAARHVRVTDVSSRLSFVDGALSVFHEDSALQHGSALTTFPPPIAFPVTVRTPVGHVSQEPMAVFVADAARVFELLSAKKDIVVLAELHTVGTGHGLSPRFWIVAVPVSQHQPAHTTEEHVTPERQTASVAGVQGQGPASYSTFNISFSVNFEPHFTFGLGRAATRIDTRQRGAGGSLFDVGRRRGRATAGQTLGSTGK</sequence>
<keyword evidence="2" id="KW-1133">Transmembrane helix</keyword>
<organism evidence="3 4">
    <name type="scientific">Mycena chlorophos</name>
    <name type="common">Agaric fungus</name>
    <name type="synonym">Agaricus chlorophos</name>
    <dbReference type="NCBI Taxonomy" id="658473"/>
    <lineage>
        <taxon>Eukaryota</taxon>
        <taxon>Fungi</taxon>
        <taxon>Dikarya</taxon>
        <taxon>Basidiomycota</taxon>
        <taxon>Agaricomycotina</taxon>
        <taxon>Agaricomycetes</taxon>
        <taxon>Agaricomycetidae</taxon>
        <taxon>Agaricales</taxon>
        <taxon>Marasmiineae</taxon>
        <taxon>Mycenaceae</taxon>
        <taxon>Mycena</taxon>
    </lineage>
</organism>
<feature type="region of interest" description="Disordered" evidence="1">
    <location>
        <begin position="41"/>
        <end position="70"/>
    </location>
</feature>